<dbReference type="Gene3D" id="3.10.20.30">
    <property type="match status" value="1"/>
</dbReference>
<dbReference type="InterPro" id="IPR016155">
    <property type="entry name" value="Mopterin_synth/thiamin_S_b"/>
</dbReference>
<proteinExistence type="predicted"/>
<sequence length="64" mass="6701">MAAKITVLNKEYGVDPGTTICDAVRSIGFIPDAFVFMMNGRPVPMDTQIADGDVIKAVKVASGG</sequence>
<dbReference type="SUPFAM" id="SSF54285">
    <property type="entry name" value="MoaD/ThiS"/>
    <property type="match status" value="1"/>
</dbReference>
<dbReference type="STRING" id="1577791.Mpt1_c06690"/>
<gene>
    <name evidence="1" type="ORF">Mpt1_c06690</name>
</gene>
<dbReference type="Pfam" id="PF02597">
    <property type="entry name" value="ThiS"/>
    <property type="match status" value="1"/>
</dbReference>
<evidence type="ECO:0008006" key="3">
    <source>
        <dbReference type="Google" id="ProtNLM"/>
    </source>
</evidence>
<dbReference type="KEGG" id="mear:Mpt1_c06690"/>
<evidence type="ECO:0000313" key="2">
    <source>
        <dbReference type="Proteomes" id="UP000030787"/>
    </source>
</evidence>
<keyword evidence="2" id="KW-1185">Reference proteome</keyword>
<dbReference type="EMBL" id="CP010070">
    <property type="protein sequence ID" value="AIZ56554.1"/>
    <property type="molecule type" value="Genomic_DNA"/>
</dbReference>
<dbReference type="GeneID" id="24818335"/>
<accession>A0A0A7LBX1</accession>
<evidence type="ECO:0000313" key="1">
    <source>
        <dbReference type="EMBL" id="AIZ56554.1"/>
    </source>
</evidence>
<protein>
    <recommendedName>
        <fullName evidence="3">ThiS family protein</fullName>
    </recommendedName>
</protein>
<dbReference type="Proteomes" id="UP000030787">
    <property type="component" value="Chromosome"/>
</dbReference>
<organism evidence="1 2">
    <name type="scientific">Candidatus Methanoplasma termitum</name>
    <dbReference type="NCBI Taxonomy" id="1577791"/>
    <lineage>
        <taxon>Archaea</taxon>
        <taxon>Methanobacteriati</taxon>
        <taxon>Thermoplasmatota</taxon>
        <taxon>Thermoplasmata</taxon>
        <taxon>Methanomassiliicoccales</taxon>
        <taxon>Methanomassiliicoccaceae</taxon>
        <taxon>Candidatus Methanoplasma</taxon>
    </lineage>
</organism>
<dbReference type="HOGENOM" id="CLU_2856909_0_0_2"/>
<dbReference type="RefSeq" id="WP_238603150.1">
    <property type="nucleotide sequence ID" value="NZ_CP010070.1"/>
</dbReference>
<dbReference type="InterPro" id="IPR003749">
    <property type="entry name" value="ThiS/MoaD-like"/>
</dbReference>
<reference evidence="1 2" key="1">
    <citation type="journal article" date="2014" name="Appl. Environ. Microbiol.">
        <title>Comparative Genome Analysis of 'Candidatus Methanoplasma termitum' Indicates a New Mode of Energy Metabolism in the Seventh Order of Methanogens.</title>
        <authorList>
            <person name="Lang K."/>
            <person name="Schuldes J."/>
            <person name="Klingl A."/>
            <person name="Poehlein A."/>
            <person name="Daniel R."/>
            <person name="Brune A."/>
        </authorList>
    </citation>
    <scope>NUCLEOTIDE SEQUENCE [LARGE SCALE GENOMIC DNA]</scope>
    <source>
        <strain evidence="2">Mpt1</strain>
    </source>
</reference>
<dbReference type="AlphaFoldDB" id="A0A0A7LBX1"/>
<dbReference type="InterPro" id="IPR012675">
    <property type="entry name" value="Beta-grasp_dom_sf"/>
</dbReference>
<name>A0A0A7LBX1_9ARCH</name>